<evidence type="ECO:0000259" key="2">
    <source>
        <dbReference type="SMART" id="SM00849"/>
    </source>
</evidence>
<evidence type="ECO:0000313" key="4">
    <source>
        <dbReference type="Proteomes" id="UP001465755"/>
    </source>
</evidence>
<evidence type="ECO:0000313" key="3">
    <source>
        <dbReference type="EMBL" id="KAK9798914.1"/>
    </source>
</evidence>
<dbReference type="Pfam" id="PF00753">
    <property type="entry name" value="Lactamase_B"/>
    <property type="match status" value="1"/>
</dbReference>
<reference evidence="3 4" key="1">
    <citation type="journal article" date="2024" name="Nat. Commun.">
        <title>Phylogenomics reveals the evolutionary origins of lichenization in chlorophyte algae.</title>
        <authorList>
            <person name="Puginier C."/>
            <person name="Libourel C."/>
            <person name="Otte J."/>
            <person name="Skaloud P."/>
            <person name="Haon M."/>
            <person name="Grisel S."/>
            <person name="Petersen M."/>
            <person name="Berrin J.G."/>
            <person name="Delaux P.M."/>
            <person name="Dal Grande F."/>
            <person name="Keller J."/>
        </authorList>
    </citation>
    <scope>NUCLEOTIDE SEQUENCE [LARGE SCALE GENOMIC DNA]</scope>
    <source>
        <strain evidence="3 4">SAG 2036</strain>
    </source>
</reference>
<dbReference type="InterPro" id="IPR036866">
    <property type="entry name" value="RibonucZ/Hydroxyglut_hydro"/>
</dbReference>
<feature type="domain" description="Metallo-beta-lactamase" evidence="2">
    <location>
        <begin position="65"/>
        <end position="283"/>
    </location>
</feature>
<dbReference type="Proteomes" id="UP001465755">
    <property type="component" value="Unassembled WGS sequence"/>
</dbReference>
<evidence type="ECO:0000256" key="1">
    <source>
        <dbReference type="SAM" id="Phobius"/>
    </source>
</evidence>
<dbReference type="SUPFAM" id="SSF56281">
    <property type="entry name" value="Metallo-hydrolase/oxidoreductase"/>
    <property type="match status" value="1"/>
</dbReference>
<dbReference type="InterPro" id="IPR050855">
    <property type="entry name" value="NDM-1-like"/>
</dbReference>
<dbReference type="AlphaFoldDB" id="A0AAW1NV30"/>
<dbReference type="PANTHER" id="PTHR42951:SF17">
    <property type="entry name" value="METALLO-BETA-LACTAMASE DOMAIN-CONTAINING PROTEIN"/>
    <property type="match status" value="1"/>
</dbReference>
<organism evidence="3 4">
    <name type="scientific">Symbiochloris irregularis</name>
    <dbReference type="NCBI Taxonomy" id="706552"/>
    <lineage>
        <taxon>Eukaryota</taxon>
        <taxon>Viridiplantae</taxon>
        <taxon>Chlorophyta</taxon>
        <taxon>core chlorophytes</taxon>
        <taxon>Trebouxiophyceae</taxon>
        <taxon>Trebouxiales</taxon>
        <taxon>Trebouxiaceae</taxon>
        <taxon>Symbiochloris</taxon>
    </lineage>
</organism>
<sequence>MGVKGVLSVVGVAVIGVLLGLNYSGKHSTPKTDQSVPAARFQEIKPGLYALPTLWKPLWGLATVPTNLFAVRVNKDWVLIDSGGEGAIEHVAEAVKQLLGSSDRLRAIFYTHAHFEHIGGTARLLQDHPDVLHILHEGEMPFLLTTKRHFWEPTDNWKWAISRYIAALMNNPLDTLPDISANTAVLHGKTGDLADITVQGKKVSWAPPRGRLQWLHVPGHSPGLMLLRHVPSNTIVAGDIFRIGLDKGTPKPELLPVINATQAVSSVKALADWGDWQVAYPCHDAGNGSSHAQFSDFANSL</sequence>
<keyword evidence="4" id="KW-1185">Reference proteome</keyword>
<proteinExistence type="predicted"/>
<name>A0AAW1NV30_9CHLO</name>
<keyword evidence="1" id="KW-1133">Transmembrane helix</keyword>
<comment type="caution">
    <text evidence="3">The sequence shown here is derived from an EMBL/GenBank/DDBJ whole genome shotgun (WGS) entry which is preliminary data.</text>
</comment>
<gene>
    <name evidence="3" type="ORF">WJX73_009047</name>
</gene>
<dbReference type="EMBL" id="JALJOQ010000095">
    <property type="protein sequence ID" value="KAK9798914.1"/>
    <property type="molecule type" value="Genomic_DNA"/>
</dbReference>
<dbReference type="InterPro" id="IPR001279">
    <property type="entry name" value="Metallo-B-lactamas"/>
</dbReference>
<feature type="transmembrane region" description="Helical" evidence="1">
    <location>
        <begin position="6"/>
        <end position="25"/>
    </location>
</feature>
<dbReference type="PANTHER" id="PTHR42951">
    <property type="entry name" value="METALLO-BETA-LACTAMASE DOMAIN-CONTAINING"/>
    <property type="match status" value="1"/>
</dbReference>
<dbReference type="SMART" id="SM00849">
    <property type="entry name" value="Lactamase_B"/>
    <property type="match status" value="1"/>
</dbReference>
<keyword evidence="1" id="KW-0812">Transmembrane</keyword>
<keyword evidence="1" id="KW-0472">Membrane</keyword>
<protein>
    <recommendedName>
        <fullName evidence="2">Metallo-beta-lactamase domain-containing protein</fullName>
    </recommendedName>
</protein>
<accession>A0AAW1NV30</accession>
<dbReference type="Gene3D" id="3.60.15.10">
    <property type="entry name" value="Ribonuclease Z/Hydroxyacylglutathione hydrolase-like"/>
    <property type="match status" value="1"/>
</dbReference>